<dbReference type="Proteomes" id="UP000519115">
    <property type="component" value="Unassembled WGS sequence"/>
</dbReference>
<dbReference type="GO" id="GO:0007399">
    <property type="term" value="P:nervous system development"/>
    <property type="evidence" value="ECO:0007669"/>
    <property type="project" value="TreeGrafter"/>
</dbReference>
<keyword evidence="1" id="KW-0812">Transmembrane</keyword>
<dbReference type="AlphaFoldDB" id="A0A7L0CBZ6"/>
<dbReference type="PANTHER" id="PTHR14796:SF5">
    <property type="entry name" value="NEURENSIN-2"/>
    <property type="match status" value="1"/>
</dbReference>
<organism evidence="2 3">
    <name type="scientific">Spizaetus tyrannus</name>
    <name type="common">black hawk-eagle</name>
    <dbReference type="NCBI Taxonomy" id="252798"/>
    <lineage>
        <taxon>Eukaryota</taxon>
        <taxon>Metazoa</taxon>
        <taxon>Chordata</taxon>
        <taxon>Craniata</taxon>
        <taxon>Vertebrata</taxon>
        <taxon>Euteleostomi</taxon>
        <taxon>Archelosauria</taxon>
        <taxon>Archosauria</taxon>
        <taxon>Dinosauria</taxon>
        <taxon>Saurischia</taxon>
        <taxon>Theropoda</taxon>
        <taxon>Coelurosauria</taxon>
        <taxon>Aves</taxon>
        <taxon>Neognathae</taxon>
        <taxon>Neoaves</taxon>
        <taxon>Telluraves</taxon>
        <taxon>Accipitrimorphae</taxon>
        <taxon>Accipitriformes</taxon>
        <taxon>Accipitridae</taxon>
        <taxon>Accipitrinae</taxon>
        <taxon>Spizaetus</taxon>
    </lineage>
</organism>
<keyword evidence="1" id="KW-0472">Membrane</keyword>
<dbReference type="Pfam" id="PF14927">
    <property type="entry name" value="Neurensin"/>
    <property type="match status" value="1"/>
</dbReference>
<keyword evidence="3" id="KW-1185">Reference proteome</keyword>
<sequence>MPTREPNCSCGRGPSVVQGKWYGVRSYLHLFYEDCTGASPDGDGDGSSPHRAWAPLIWKVSLSTGTLFLLVGAAALAAVSLVPPKLEGIGEEEFMVLDVQAVRYNHALGTCRLVGTALCVAAGALGAI</sequence>
<dbReference type="GO" id="GO:0043005">
    <property type="term" value="C:neuron projection"/>
    <property type="evidence" value="ECO:0007669"/>
    <property type="project" value="TreeGrafter"/>
</dbReference>
<feature type="non-terminal residue" evidence="2">
    <location>
        <position position="1"/>
    </location>
</feature>
<dbReference type="GO" id="GO:0043025">
    <property type="term" value="C:neuronal cell body"/>
    <property type="evidence" value="ECO:0007669"/>
    <property type="project" value="TreeGrafter"/>
</dbReference>
<gene>
    <name evidence="2" type="primary">Nrsn2</name>
    <name evidence="2" type="ORF">SPITYR_R08815</name>
</gene>
<comment type="caution">
    <text evidence="2">The sequence shown here is derived from an EMBL/GenBank/DDBJ whole genome shotgun (WGS) entry which is preliminary data.</text>
</comment>
<name>A0A7L0CBZ6_9AVES</name>
<accession>A0A7L0CBZ6</accession>
<keyword evidence="1" id="KW-1133">Transmembrane helix</keyword>
<protein>
    <submittedName>
        <fullName evidence="2">NRSN2 protein</fullName>
    </submittedName>
</protein>
<feature type="transmembrane region" description="Helical" evidence="1">
    <location>
        <begin position="56"/>
        <end position="79"/>
    </location>
</feature>
<evidence type="ECO:0000256" key="1">
    <source>
        <dbReference type="SAM" id="Phobius"/>
    </source>
</evidence>
<dbReference type="PANTHER" id="PTHR14796">
    <property type="entry name" value="NEURENSIN 1-RELATED"/>
    <property type="match status" value="1"/>
</dbReference>
<dbReference type="InterPro" id="IPR024883">
    <property type="entry name" value="Neurensin"/>
</dbReference>
<evidence type="ECO:0000313" key="3">
    <source>
        <dbReference type="Proteomes" id="UP000519115"/>
    </source>
</evidence>
<dbReference type="GO" id="GO:0030133">
    <property type="term" value="C:transport vesicle"/>
    <property type="evidence" value="ECO:0007669"/>
    <property type="project" value="InterPro"/>
</dbReference>
<reference evidence="2 3" key="1">
    <citation type="submission" date="2019-09" db="EMBL/GenBank/DDBJ databases">
        <title>Bird 10,000 Genomes (B10K) Project - Family phase.</title>
        <authorList>
            <person name="Zhang G."/>
        </authorList>
    </citation>
    <scope>NUCLEOTIDE SEQUENCE [LARGE SCALE GENOMIC DNA]</scope>
    <source>
        <strain evidence="2">B10K-DU-007-42</strain>
        <tissue evidence="2">Muscle</tissue>
    </source>
</reference>
<dbReference type="EMBL" id="VXAF01001130">
    <property type="protein sequence ID" value="NXJ57323.1"/>
    <property type="molecule type" value="Genomic_DNA"/>
</dbReference>
<evidence type="ECO:0000313" key="2">
    <source>
        <dbReference type="EMBL" id="NXJ57323.1"/>
    </source>
</evidence>
<proteinExistence type="predicted"/>
<feature type="non-terminal residue" evidence="2">
    <location>
        <position position="128"/>
    </location>
</feature>